<dbReference type="PANTHER" id="PTHR13016">
    <property type="entry name" value="AMMECR1 HOMOLOG"/>
    <property type="match status" value="1"/>
</dbReference>
<name>A0A1J5NCP7_9BACT</name>
<proteinExistence type="predicted"/>
<dbReference type="PROSITE" id="PS51112">
    <property type="entry name" value="AMMECR1"/>
    <property type="match status" value="1"/>
</dbReference>
<dbReference type="InterPro" id="IPR036071">
    <property type="entry name" value="AMMECR1_dom_sf"/>
</dbReference>
<accession>A0A1J5NCP7</accession>
<evidence type="ECO:0000313" key="3">
    <source>
        <dbReference type="Proteomes" id="UP000181901"/>
    </source>
</evidence>
<dbReference type="PANTHER" id="PTHR13016:SF0">
    <property type="entry name" value="AMME SYNDROME CANDIDATE GENE 1 PROTEIN"/>
    <property type="match status" value="1"/>
</dbReference>
<dbReference type="InterPro" id="IPR023473">
    <property type="entry name" value="AMMECR1"/>
</dbReference>
<dbReference type="NCBIfam" id="TIGR00296">
    <property type="entry name" value="TIGR00296 family protein"/>
    <property type="match status" value="1"/>
</dbReference>
<protein>
    <recommendedName>
        <fullName evidence="1">AMMECR1 domain-containing protein</fullName>
    </recommendedName>
</protein>
<organism evidence="2 3">
    <name type="scientific">Pseudodesulfovibrio hydrargyri</name>
    <dbReference type="NCBI Taxonomy" id="2125990"/>
    <lineage>
        <taxon>Bacteria</taxon>
        <taxon>Pseudomonadati</taxon>
        <taxon>Thermodesulfobacteriota</taxon>
        <taxon>Desulfovibrionia</taxon>
        <taxon>Desulfovibrionales</taxon>
        <taxon>Desulfovibrionaceae</taxon>
    </lineage>
</organism>
<sequence>MSDFRFELTDREKQYLKDLVVRSISSGLGLGDGDARPPEPPTDKLREHLGAFVTLKLGGNLRGCIGNVQGSGPLYRTVWDMALSAAFRDPRFPPLSEEEFRRIEYEISILSPIEPCPDPALVEVGRHGLIMSAHGRSGLLLPQVPVEWDWDRETFLGQTCRKAGLPRDAWKDPDTSVFWFEAEVF</sequence>
<dbReference type="Gene3D" id="3.30.700.20">
    <property type="entry name" value="Hypothetical protein ph0010, domain 1"/>
    <property type="match status" value="1"/>
</dbReference>
<dbReference type="RefSeq" id="WP_071544999.1">
    <property type="nucleotide sequence ID" value="NZ_LKAQ01000004.1"/>
</dbReference>
<evidence type="ECO:0000313" key="2">
    <source>
        <dbReference type="EMBL" id="OIQ49489.1"/>
    </source>
</evidence>
<feature type="domain" description="AMMECR1" evidence="1">
    <location>
        <begin position="11"/>
        <end position="185"/>
    </location>
</feature>
<dbReference type="InterPro" id="IPR027485">
    <property type="entry name" value="AMMECR1_N"/>
</dbReference>
<dbReference type="SUPFAM" id="SSF143447">
    <property type="entry name" value="AMMECR1-like"/>
    <property type="match status" value="1"/>
</dbReference>
<dbReference type="Proteomes" id="UP000181901">
    <property type="component" value="Unassembled WGS sequence"/>
</dbReference>
<keyword evidence="3" id="KW-1185">Reference proteome</keyword>
<comment type="caution">
    <text evidence="2">The sequence shown here is derived from an EMBL/GenBank/DDBJ whole genome shotgun (WGS) entry which is preliminary data.</text>
</comment>
<gene>
    <name evidence="2" type="ORF">BerOc1_01414</name>
</gene>
<dbReference type="EMBL" id="LKAQ01000004">
    <property type="protein sequence ID" value="OIQ49489.1"/>
    <property type="molecule type" value="Genomic_DNA"/>
</dbReference>
<dbReference type="OrthoDB" id="9782820at2"/>
<dbReference type="InterPro" id="IPR027623">
    <property type="entry name" value="AmmeMemoSam_A"/>
</dbReference>
<dbReference type="AlphaFoldDB" id="A0A1J5NCP7"/>
<dbReference type="NCBIfam" id="TIGR04335">
    <property type="entry name" value="AmmeMemoSam_A"/>
    <property type="match status" value="1"/>
</dbReference>
<dbReference type="Pfam" id="PF01871">
    <property type="entry name" value="AMMECR1"/>
    <property type="match status" value="1"/>
</dbReference>
<evidence type="ECO:0000259" key="1">
    <source>
        <dbReference type="PROSITE" id="PS51112"/>
    </source>
</evidence>
<dbReference type="InterPro" id="IPR002733">
    <property type="entry name" value="AMMECR1_domain"/>
</dbReference>
<dbReference type="Gene3D" id="3.30.1490.150">
    <property type="entry name" value="Hypothetical protein ph0010, domain 2"/>
    <property type="match status" value="1"/>
</dbReference>
<reference evidence="2 3" key="1">
    <citation type="submission" date="2015-09" db="EMBL/GenBank/DDBJ databases">
        <title>Genome of Desulfovibrio dechloracetivorans BerOc1, a mercury methylating strain isolated from highly hydrocarbons and metals contaminated coastal sediments.</title>
        <authorList>
            <person name="Goni Urriza M."/>
            <person name="Gassie C."/>
            <person name="Bouchez O."/>
            <person name="Klopp C."/>
            <person name="Ranchou-Peyruse A."/>
            <person name="Remy G."/>
        </authorList>
    </citation>
    <scope>NUCLEOTIDE SEQUENCE [LARGE SCALE GENOMIC DNA]</scope>
    <source>
        <strain evidence="2 3">BerOc1</strain>
    </source>
</reference>